<feature type="compositionally biased region" description="Basic and acidic residues" evidence="1">
    <location>
        <begin position="150"/>
        <end position="159"/>
    </location>
</feature>
<dbReference type="Pfam" id="PF18970">
    <property type="entry name" value="DUF5709"/>
    <property type="match status" value="1"/>
</dbReference>
<accession>A0ABN6YLF4</accession>
<feature type="domain" description="DUF5709" evidence="2">
    <location>
        <begin position="148"/>
        <end position="196"/>
    </location>
</feature>
<evidence type="ECO:0000313" key="4">
    <source>
        <dbReference type="Proteomes" id="UP001321421"/>
    </source>
</evidence>
<proteinExistence type="predicted"/>
<feature type="compositionally biased region" description="Acidic residues" evidence="1">
    <location>
        <begin position="92"/>
        <end position="112"/>
    </location>
</feature>
<dbReference type="EMBL" id="AP027735">
    <property type="protein sequence ID" value="BDZ56925.1"/>
    <property type="molecule type" value="Genomic_DNA"/>
</dbReference>
<feature type="compositionally biased region" description="Acidic residues" evidence="1">
    <location>
        <begin position="160"/>
        <end position="178"/>
    </location>
</feature>
<sequence length="201" mass="21040">MGTTRTERADPGNREAAHPGGSGPSAGRFGTMSDDAANSEYDKASDEELTAYGLNDLGQLQPDETLDDRGVDDPLDEGYSPADRPAKGTFDTAEEVFEGESLDERLSEEEPDPNLAVDDPLANPDVTNVGGDDPDAIPAEDDFLSDGEVGDERAGRLVAEDEGSHEDAESELVGEDVGVDGAADSAEEAAVHVVDEDSDEA</sequence>
<name>A0ABN6YLF4_9MICO</name>
<feature type="region of interest" description="Disordered" evidence="1">
    <location>
        <begin position="1"/>
        <end position="201"/>
    </location>
</feature>
<feature type="compositionally biased region" description="Basic and acidic residues" evidence="1">
    <location>
        <begin position="1"/>
        <end position="17"/>
    </location>
</feature>
<gene>
    <name evidence="3" type="ORF">GCM10025872_05820</name>
</gene>
<protein>
    <recommendedName>
        <fullName evidence="2">DUF5709 domain-containing protein</fullName>
    </recommendedName>
</protein>
<evidence type="ECO:0000259" key="2">
    <source>
        <dbReference type="Pfam" id="PF18970"/>
    </source>
</evidence>
<reference evidence="4" key="1">
    <citation type="journal article" date="2019" name="Int. J. Syst. Evol. Microbiol.">
        <title>The Global Catalogue of Microorganisms (GCM) 10K type strain sequencing project: providing services to taxonomists for standard genome sequencing and annotation.</title>
        <authorList>
            <consortium name="The Broad Institute Genomics Platform"/>
            <consortium name="The Broad Institute Genome Sequencing Center for Infectious Disease"/>
            <person name="Wu L."/>
            <person name="Ma J."/>
        </authorList>
    </citation>
    <scope>NUCLEOTIDE SEQUENCE [LARGE SCALE GENOMIC DNA]</scope>
    <source>
        <strain evidence="4">NBRC 110608</strain>
    </source>
</reference>
<evidence type="ECO:0000256" key="1">
    <source>
        <dbReference type="SAM" id="MobiDB-lite"/>
    </source>
</evidence>
<keyword evidence="4" id="KW-1185">Reference proteome</keyword>
<dbReference type="InterPro" id="IPR043763">
    <property type="entry name" value="DUF5709"/>
</dbReference>
<organism evidence="3 4">
    <name type="scientific">Barrientosiimonas endolithica</name>
    <dbReference type="NCBI Taxonomy" id="1535208"/>
    <lineage>
        <taxon>Bacteria</taxon>
        <taxon>Bacillati</taxon>
        <taxon>Actinomycetota</taxon>
        <taxon>Actinomycetes</taxon>
        <taxon>Micrococcales</taxon>
        <taxon>Dermacoccaceae</taxon>
        <taxon>Barrientosiimonas</taxon>
    </lineage>
</organism>
<dbReference type="Proteomes" id="UP001321421">
    <property type="component" value="Chromosome"/>
</dbReference>
<feature type="compositionally biased region" description="Acidic residues" evidence="1">
    <location>
        <begin position="132"/>
        <end position="149"/>
    </location>
</feature>
<evidence type="ECO:0000313" key="3">
    <source>
        <dbReference type="EMBL" id="BDZ56925.1"/>
    </source>
</evidence>